<dbReference type="InterPro" id="IPR000014">
    <property type="entry name" value="PAS"/>
</dbReference>
<evidence type="ECO:0000313" key="3">
    <source>
        <dbReference type="EMBL" id="BBJ41033.1"/>
    </source>
</evidence>
<gene>
    <name evidence="3" type="ORF">SSPO_037510</name>
</gene>
<dbReference type="Proteomes" id="UP000463951">
    <property type="component" value="Chromosome"/>
</dbReference>
<dbReference type="Gene3D" id="3.30.450.20">
    <property type="entry name" value="PAS domain"/>
    <property type="match status" value="1"/>
</dbReference>
<dbReference type="Pfam" id="PF13426">
    <property type="entry name" value="PAS_9"/>
    <property type="match status" value="1"/>
</dbReference>
<name>A0A499UHL8_9ACTN</name>
<feature type="compositionally biased region" description="Basic and acidic residues" evidence="1">
    <location>
        <begin position="15"/>
        <end position="27"/>
    </location>
</feature>
<sequence length="143" mass="15225">MDGPGAVPGGMATMMRHDSGSARERNGFNETDETDTARATVSDDGTLTSWNDGARRLLGYPPPQVVGRPAAELLADPARAADTGARRARDRLTRWHGTVALRHQDGHEMPVRLLAHRKGPAGDWLLVAAAPGRSCPPSPGTTR</sequence>
<accession>A0A499UHL8</accession>
<feature type="compositionally biased region" description="Polar residues" evidence="1">
    <location>
        <begin position="37"/>
        <end position="48"/>
    </location>
</feature>
<dbReference type="InterPro" id="IPR035965">
    <property type="entry name" value="PAS-like_dom_sf"/>
</dbReference>
<dbReference type="SMART" id="SM00091">
    <property type="entry name" value="PAS"/>
    <property type="match status" value="1"/>
</dbReference>
<protein>
    <recommendedName>
        <fullName evidence="2">PAS domain-containing protein</fullName>
    </recommendedName>
</protein>
<dbReference type="AlphaFoldDB" id="A0A499UHL8"/>
<dbReference type="CDD" id="cd00130">
    <property type="entry name" value="PAS"/>
    <property type="match status" value="1"/>
</dbReference>
<evidence type="ECO:0000256" key="1">
    <source>
        <dbReference type="SAM" id="MobiDB-lite"/>
    </source>
</evidence>
<reference evidence="3 4" key="1">
    <citation type="journal article" date="2020" name="Int. J. Syst. Evol. Microbiol.">
        <title>Reclassification of Streptomyces castelarensis and Streptomyces sporoclivatus as later heterotypic synonyms of Streptomyces antimycoticus.</title>
        <authorList>
            <person name="Komaki H."/>
            <person name="Tamura T."/>
        </authorList>
    </citation>
    <scope>NUCLEOTIDE SEQUENCE [LARGE SCALE GENOMIC DNA]</scope>
    <source>
        <strain evidence="3 4">NBRC 100767</strain>
    </source>
</reference>
<organism evidence="3 4">
    <name type="scientific">Streptomyces antimycoticus</name>
    <dbReference type="NCBI Taxonomy" id="68175"/>
    <lineage>
        <taxon>Bacteria</taxon>
        <taxon>Bacillati</taxon>
        <taxon>Actinomycetota</taxon>
        <taxon>Actinomycetes</taxon>
        <taxon>Kitasatosporales</taxon>
        <taxon>Streptomycetaceae</taxon>
        <taxon>Streptomyces</taxon>
        <taxon>Streptomyces violaceusniger group</taxon>
    </lineage>
</organism>
<evidence type="ECO:0000259" key="2">
    <source>
        <dbReference type="PROSITE" id="PS50112"/>
    </source>
</evidence>
<evidence type="ECO:0000313" key="4">
    <source>
        <dbReference type="Proteomes" id="UP000463951"/>
    </source>
</evidence>
<dbReference type="SUPFAM" id="SSF55785">
    <property type="entry name" value="PYP-like sensor domain (PAS domain)"/>
    <property type="match status" value="1"/>
</dbReference>
<dbReference type="PROSITE" id="PS50112">
    <property type="entry name" value="PAS"/>
    <property type="match status" value="1"/>
</dbReference>
<feature type="domain" description="PAS" evidence="2">
    <location>
        <begin position="41"/>
        <end position="77"/>
    </location>
</feature>
<dbReference type="NCBIfam" id="TIGR00229">
    <property type="entry name" value="sensory_box"/>
    <property type="match status" value="1"/>
</dbReference>
<dbReference type="EMBL" id="AP019620">
    <property type="protein sequence ID" value="BBJ41033.1"/>
    <property type="molecule type" value="Genomic_DNA"/>
</dbReference>
<feature type="region of interest" description="Disordered" evidence="1">
    <location>
        <begin position="1"/>
        <end position="48"/>
    </location>
</feature>
<proteinExistence type="predicted"/>